<dbReference type="STRING" id="650891.SAMN05216203_2580"/>
<feature type="compositionally biased region" description="Low complexity" evidence="1">
    <location>
        <begin position="93"/>
        <end position="103"/>
    </location>
</feature>
<reference evidence="2 3" key="1">
    <citation type="submission" date="2016-10" db="EMBL/GenBank/DDBJ databases">
        <authorList>
            <person name="de Groot N.N."/>
        </authorList>
    </citation>
    <scope>NUCLEOTIDE SEQUENCE [LARGE SCALE GENOMIC DNA]</scope>
    <source>
        <strain evidence="2 3">CGMCC 1.9167</strain>
    </source>
</reference>
<evidence type="ECO:0008006" key="4">
    <source>
        <dbReference type="Google" id="ProtNLM"/>
    </source>
</evidence>
<sequence length="268" mass="27901">MNEAQRQFAMGFAGVRLWYARGPLPGAAPSPEFDFPAPDVPASVEAAAEPSAAPHGSGGDKSHRGLRRIQGLLAETRREPARALAPPEPEIPVAPVTAAAPAETPREPEPESQAGPDAVTRASLAGEVVAFHWRFWVGRNWVLVSNRSESASRGLEDNLAASILRALEDGLEFSEEVRWPVFTNPAVPGNDAAGAADVLAAVADSLAGRNVVALGLVPDGAERASVLQALTGHLGTAAVSFPRTLAALASDPVAKRDLWGALKAAAKK</sequence>
<feature type="region of interest" description="Disordered" evidence="1">
    <location>
        <begin position="77"/>
        <end position="118"/>
    </location>
</feature>
<organism evidence="2 3">
    <name type="scientific">Marinobacter daqiaonensis</name>
    <dbReference type="NCBI Taxonomy" id="650891"/>
    <lineage>
        <taxon>Bacteria</taxon>
        <taxon>Pseudomonadati</taxon>
        <taxon>Pseudomonadota</taxon>
        <taxon>Gammaproteobacteria</taxon>
        <taxon>Pseudomonadales</taxon>
        <taxon>Marinobacteraceae</taxon>
        <taxon>Marinobacter</taxon>
    </lineage>
</organism>
<protein>
    <recommendedName>
        <fullName evidence="4">2-isopropylmalate synthase</fullName>
    </recommendedName>
</protein>
<dbReference type="RefSeq" id="WP_092013757.1">
    <property type="nucleotide sequence ID" value="NZ_FOYW01000002.1"/>
</dbReference>
<feature type="compositionally biased region" description="Low complexity" evidence="1">
    <location>
        <begin position="36"/>
        <end position="54"/>
    </location>
</feature>
<evidence type="ECO:0000313" key="3">
    <source>
        <dbReference type="Proteomes" id="UP000198644"/>
    </source>
</evidence>
<dbReference type="OrthoDB" id="6362681at2"/>
<evidence type="ECO:0000313" key="2">
    <source>
        <dbReference type="EMBL" id="SFR73079.1"/>
    </source>
</evidence>
<gene>
    <name evidence="2" type="ORF">SAMN05216203_2580</name>
</gene>
<proteinExistence type="predicted"/>
<dbReference type="Proteomes" id="UP000198644">
    <property type="component" value="Unassembled WGS sequence"/>
</dbReference>
<evidence type="ECO:0000256" key="1">
    <source>
        <dbReference type="SAM" id="MobiDB-lite"/>
    </source>
</evidence>
<accession>A0A1I6J2C4</accession>
<keyword evidence="3" id="KW-1185">Reference proteome</keyword>
<dbReference type="AlphaFoldDB" id="A0A1I6J2C4"/>
<dbReference type="EMBL" id="FOYW01000002">
    <property type="protein sequence ID" value="SFR73079.1"/>
    <property type="molecule type" value="Genomic_DNA"/>
</dbReference>
<name>A0A1I6J2C4_9GAMM</name>
<feature type="region of interest" description="Disordered" evidence="1">
    <location>
        <begin position="26"/>
        <end position="65"/>
    </location>
</feature>